<dbReference type="PANTHER" id="PTHR30383">
    <property type="entry name" value="THIOESTERASE 1/PROTEASE 1/LYSOPHOSPHOLIPASE L1"/>
    <property type="match status" value="1"/>
</dbReference>
<sequence>MKRLLLLLFITVFIGCTKSETRELPLHNKKVLILGNSITQNGRYVDFIEYYLRKNYPEESLNIISVGLSSETASGDSESDHPFPRPWIHNRLDNALSFTKPDLVIACYGMNDGIYSNLNDTRFNNYKKGINKLKDKVEGQGANIIFLTPTIFDAEQKKEFLLTDSDSYSYKTPYAHYNKEVLKTYANWLLESQDVPVVDLHSYLTDIQTNYKKADSTFTLIPDAVHPNNMGHFYMAKKILNDLYPAIKIANVSIEFEQLKDDPLFSMVSKRRYVRSEGWREYIGYERGETIKTNDITPTINQVKALDKQISLILENN</sequence>
<dbReference type="RefSeq" id="WP_147768476.1">
    <property type="nucleotide sequence ID" value="NZ_VRKQ01000010.1"/>
</dbReference>
<dbReference type="CDD" id="cd01834">
    <property type="entry name" value="SGNH_hydrolase_like_2"/>
    <property type="match status" value="1"/>
</dbReference>
<comment type="caution">
    <text evidence="2">The sequence shown here is derived from an EMBL/GenBank/DDBJ whole genome shotgun (WGS) entry which is preliminary data.</text>
</comment>
<dbReference type="AlphaFoldDB" id="A0A5C7GIC2"/>
<gene>
    <name evidence="2" type="ORF">FUA22_11545</name>
</gene>
<evidence type="ECO:0000313" key="2">
    <source>
        <dbReference type="EMBL" id="TXG37189.1"/>
    </source>
</evidence>
<dbReference type="Pfam" id="PF13472">
    <property type="entry name" value="Lipase_GDSL_2"/>
    <property type="match status" value="1"/>
</dbReference>
<dbReference type="PROSITE" id="PS51257">
    <property type="entry name" value="PROKAR_LIPOPROTEIN"/>
    <property type="match status" value="1"/>
</dbReference>
<dbReference type="GO" id="GO:0004622">
    <property type="term" value="F:phosphatidylcholine lysophospholipase activity"/>
    <property type="evidence" value="ECO:0007669"/>
    <property type="project" value="TreeGrafter"/>
</dbReference>
<keyword evidence="2" id="KW-0378">Hydrolase</keyword>
<dbReference type="OrthoDB" id="9774205at2"/>
<dbReference type="Gene3D" id="3.40.50.1110">
    <property type="entry name" value="SGNH hydrolase"/>
    <property type="match status" value="1"/>
</dbReference>
<dbReference type="SUPFAM" id="SSF52266">
    <property type="entry name" value="SGNH hydrolase"/>
    <property type="match status" value="1"/>
</dbReference>
<dbReference type="EMBL" id="VRKQ01000010">
    <property type="protein sequence ID" value="TXG37189.1"/>
    <property type="molecule type" value="Genomic_DNA"/>
</dbReference>
<feature type="domain" description="SGNH hydrolase-type esterase" evidence="1">
    <location>
        <begin position="34"/>
        <end position="232"/>
    </location>
</feature>
<reference evidence="2 3" key="1">
    <citation type="submission" date="2019-08" db="EMBL/GenBank/DDBJ databases">
        <title>Seonamhaeicola sediminis sp. nov., isolated from marine sediment.</title>
        <authorList>
            <person name="Cao W.R."/>
        </authorList>
    </citation>
    <scope>NUCLEOTIDE SEQUENCE [LARGE SCALE GENOMIC DNA]</scope>
    <source>
        <strain evidence="2 3">1505</strain>
    </source>
</reference>
<dbReference type="Proteomes" id="UP000321080">
    <property type="component" value="Unassembled WGS sequence"/>
</dbReference>
<dbReference type="InterPro" id="IPR051532">
    <property type="entry name" value="Ester_Hydrolysis_Enzymes"/>
</dbReference>
<keyword evidence="3" id="KW-1185">Reference proteome</keyword>
<organism evidence="2 3">
    <name type="scientific">Seonamhaeicola maritimus</name>
    <dbReference type="NCBI Taxonomy" id="2591822"/>
    <lineage>
        <taxon>Bacteria</taxon>
        <taxon>Pseudomonadati</taxon>
        <taxon>Bacteroidota</taxon>
        <taxon>Flavobacteriia</taxon>
        <taxon>Flavobacteriales</taxon>
        <taxon>Flavobacteriaceae</taxon>
    </lineage>
</organism>
<proteinExistence type="predicted"/>
<protein>
    <submittedName>
        <fullName evidence="2">SGNH/GDSL hydrolase family protein</fullName>
    </submittedName>
</protein>
<name>A0A5C7GIC2_9FLAO</name>
<accession>A0A5C7GIC2</accession>
<dbReference type="PANTHER" id="PTHR30383:SF5">
    <property type="entry name" value="SGNH HYDROLASE-TYPE ESTERASE DOMAIN-CONTAINING PROTEIN"/>
    <property type="match status" value="1"/>
</dbReference>
<evidence type="ECO:0000313" key="3">
    <source>
        <dbReference type="Proteomes" id="UP000321080"/>
    </source>
</evidence>
<dbReference type="InterPro" id="IPR013830">
    <property type="entry name" value="SGNH_hydro"/>
</dbReference>
<dbReference type="InterPro" id="IPR036514">
    <property type="entry name" value="SGNH_hydro_sf"/>
</dbReference>
<evidence type="ECO:0000259" key="1">
    <source>
        <dbReference type="Pfam" id="PF13472"/>
    </source>
</evidence>